<accession>A0AAV3X3R8</accession>
<comment type="caution">
    <text evidence="1">The sequence shown here is derived from an EMBL/GenBank/DDBJ whole genome shotgun (WGS) entry which is preliminary data.</text>
</comment>
<gene>
    <name evidence="1" type="ORF">MiSe_14300</name>
</gene>
<dbReference type="Proteomes" id="UP001050975">
    <property type="component" value="Unassembled WGS sequence"/>
</dbReference>
<organism evidence="1 2">
    <name type="scientific">Microseira wollei NIES-4236</name>
    <dbReference type="NCBI Taxonomy" id="2530354"/>
    <lineage>
        <taxon>Bacteria</taxon>
        <taxon>Bacillati</taxon>
        <taxon>Cyanobacteriota</taxon>
        <taxon>Cyanophyceae</taxon>
        <taxon>Oscillatoriophycideae</taxon>
        <taxon>Aerosakkonematales</taxon>
        <taxon>Aerosakkonemataceae</taxon>
        <taxon>Microseira</taxon>
    </lineage>
</organism>
<sequence>MTPAQQKALLIQSTTGLKPKHFADLIRASQLICDPAAGVSGIVVETDWEELGIPLSVAENLKTLGQKYRYSSPHVPMEIVWEQLTKESRQWLIEYKNQLWRIEEAFPALDED</sequence>
<proteinExistence type="predicted"/>
<evidence type="ECO:0000313" key="1">
    <source>
        <dbReference type="EMBL" id="GET36678.1"/>
    </source>
</evidence>
<dbReference type="AlphaFoldDB" id="A0AAV3X3R8"/>
<dbReference type="EMBL" id="BLAY01000016">
    <property type="protein sequence ID" value="GET36678.1"/>
    <property type="molecule type" value="Genomic_DNA"/>
</dbReference>
<dbReference type="RefSeq" id="WP_226576773.1">
    <property type="nucleotide sequence ID" value="NZ_BLAY01000016.1"/>
</dbReference>
<name>A0AAV3X3R8_9CYAN</name>
<reference evidence="1" key="1">
    <citation type="submission" date="2019-10" db="EMBL/GenBank/DDBJ databases">
        <title>Draft genome sequece of Microseira wollei NIES-4236.</title>
        <authorList>
            <person name="Yamaguchi H."/>
            <person name="Suzuki S."/>
            <person name="Kawachi M."/>
        </authorList>
    </citation>
    <scope>NUCLEOTIDE SEQUENCE</scope>
    <source>
        <strain evidence="1">NIES-4236</strain>
    </source>
</reference>
<evidence type="ECO:0000313" key="2">
    <source>
        <dbReference type="Proteomes" id="UP001050975"/>
    </source>
</evidence>
<protein>
    <submittedName>
        <fullName evidence="1">Uncharacterized protein</fullName>
    </submittedName>
</protein>
<keyword evidence="2" id="KW-1185">Reference proteome</keyword>